<dbReference type="GO" id="GO:0007165">
    <property type="term" value="P:signal transduction"/>
    <property type="evidence" value="ECO:0007669"/>
    <property type="project" value="InterPro"/>
</dbReference>
<evidence type="ECO:0000259" key="1">
    <source>
        <dbReference type="PROSITE" id="PS50104"/>
    </source>
</evidence>
<dbReference type="Gene3D" id="3.40.50.10140">
    <property type="entry name" value="Toll/interleukin-1 receptor homology (TIR) domain"/>
    <property type="match status" value="1"/>
</dbReference>
<dbReference type="RefSeq" id="WP_160197180.1">
    <property type="nucleotide sequence ID" value="NZ_QXXA01000007.1"/>
</dbReference>
<keyword evidence="2" id="KW-0675">Receptor</keyword>
<evidence type="ECO:0000313" key="3">
    <source>
        <dbReference type="Proteomes" id="UP000467132"/>
    </source>
</evidence>
<dbReference type="PROSITE" id="PS50104">
    <property type="entry name" value="TIR"/>
    <property type="match status" value="1"/>
</dbReference>
<gene>
    <name evidence="2" type="ORF">D3Z33_07455</name>
</gene>
<reference evidence="2 3" key="1">
    <citation type="submission" date="2018-08" db="EMBL/GenBank/DDBJ databases">
        <title>Murine metabolic-syndrome-specific gut microbial biobank.</title>
        <authorList>
            <person name="Liu C."/>
        </authorList>
    </citation>
    <scope>NUCLEOTIDE SEQUENCE [LARGE SCALE GENOMIC DNA]</scope>
    <source>
        <strain evidence="2 3">583</strain>
    </source>
</reference>
<evidence type="ECO:0000313" key="2">
    <source>
        <dbReference type="EMBL" id="NBI06696.1"/>
    </source>
</evidence>
<dbReference type="InterPro" id="IPR000157">
    <property type="entry name" value="TIR_dom"/>
</dbReference>
<accession>A0A845QYV2</accession>
<dbReference type="OrthoDB" id="4772211at2"/>
<sequence length="392" mass="45702">MSNKVKEKLEKLIEQGKHVKSVNFVKVNEPGLIMPDYISGEEYDLWMNKVKIFTSKYCKEHILYDEIINVYKTRKNSWGTSAYDAVMSYLNSLLNDGDFIKDNTVDTDNYSNLQKTNQDQKMIFISHSSLDIDYVSVLVELLEDIGFKGKSNVFCSSVSGYGIPMGKHIYDYLKEQFNKELHVIYLLSENYYNSPACLNEMGAAWVQSKRHTAILVPGFNYNQIRGSVDASKIWFRMDAVDKINEFKNELIGEFDLDDLDENYWDRRKEKYIKEINSIYENNKHKSSPQIVELEGIEEYGTDDELRCFFRFINKGNIAIKCTYINIEIEDKYGGKADITLSNCDLNNLILYNYENKRVEIIANKRSYNISSSFNPYLWSKYKIIDSGWSKVV</sequence>
<name>A0A845QYV2_9CLOT</name>
<feature type="domain" description="TIR" evidence="1">
    <location>
        <begin position="119"/>
        <end position="254"/>
    </location>
</feature>
<dbReference type="Pfam" id="PF13676">
    <property type="entry name" value="TIR_2"/>
    <property type="match status" value="1"/>
</dbReference>
<dbReference type="Proteomes" id="UP000467132">
    <property type="component" value="Unassembled WGS sequence"/>
</dbReference>
<protein>
    <submittedName>
        <fullName evidence="2">Toll/interleukin-1 receptor domain-containing protein</fullName>
    </submittedName>
</protein>
<keyword evidence="3" id="KW-1185">Reference proteome</keyword>
<proteinExistence type="predicted"/>
<dbReference type="InterPro" id="IPR035897">
    <property type="entry name" value="Toll_tir_struct_dom_sf"/>
</dbReference>
<organism evidence="2 3">
    <name type="scientific">Senegalia massiliensis</name>
    <dbReference type="NCBI Taxonomy" id="1720316"/>
    <lineage>
        <taxon>Bacteria</taxon>
        <taxon>Bacillati</taxon>
        <taxon>Bacillota</taxon>
        <taxon>Clostridia</taxon>
        <taxon>Eubacteriales</taxon>
        <taxon>Clostridiaceae</taxon>
        <taxon>Senegalia</taxon>
    </lineage>
</organism>
<dbReference type="AlphaFoldDB" id="A0A845QYV2"/>
<dbReference type="SUPFAM" id="SSF52200">
    <property type="entry name" value="Toll/Interleukin receptor TIR domain"/>
    <property type="match status" value="1"/>
</dbReference>
<comment type="caution">
    <text evidence="2">The sequence shown here is derived from an EMBL/GenBank/DDBJ whole genome shotgun (WGS) entry which is preliminary data.</text>
</comment>
<dbReference type="EMBL" id="QXXA01000007">
    <property type="protein sequence ID" value="NBI06696.1"/>
    <property type="molecule type" value="Genomic_DNA"/>
</dbReference>